<dbReference type="FunFam" id="1.10.510.10:FF:000521">
    <property type="entry name" value="Tyrosine-protein kinase pr2"/>
    <property type="match status" value="1"/>
</dbReference>
<keyword evidence="2" id="KW-0808">Transferase</keyword>
<evidence type="ECO:0000256" key="4">
    <source>
        <dbReference type="ARBA" id="ARBA00022777"/>
    </source>
</evidence>
<dbReference type="InterPro" id="IPR020635">
    <property type="entry name" value="Tyr_kinase_cat_dom"/>
</dbReference>
<dbReference type="SMART" id="SM00219">
    <property type="entry name" value="TyrKc"/>
    <property type="match status" value="1"/>
</dbReference>
<dbReference type="PRINTS" id="PR00109">
    <property type="entry name" value="TYRKINASE"/>
</dbReference>
<evidence type="ECO:0000256" key="5">
    <source>
        <dbReference type="ARBA" id="ARBA00022840"/>
    </source>
</evidence>
<dbReference type="InterPro" id="IPR008266">
    <property type="entry name" value="Tyr_kinase_AS"/>
</dbReference>
<dbReference type="GO" id="GO:0004715">
    <property type="term" value="F:non-membrane spanning protein tyrosine kinase activity"/>
    <property type="evidence" value="ECO:0007669"/>
    <property type="project" value="UniProtKB-EC"/>
</dbReference>
<dbReference type="PANTHER" id="PTHR24418">
    <property type="entry name" value="TYROSINE-PROTEIN KINASE"/>
    <property type="match status" value="1"/>
</dbReference>
<dbReference type="Gene3D" id="2.30.30.40">
    <property type="entry name" value="SH3 Domains"/>
    <property type="match status" value="1"/>
</dbReference>
<dbReference type="GO" id="GO:0002009">
    <property type="term" value="P:morphogenesis of an epithelium"/>
    <property type="evidence" value="ECO:0007669"/>
    <property type="project" value="UniProtKB-ARBA"/>
</dbReference>
<dbReference type="InterPro" id="IPR036028">
    <property type="entry name" value="SH3-like_dom_sf"/>
</dbReference>
<reference evidence="10" key="1">
    <citation type="submission" date="2021-01" db="EMBL/GenBank/DDBJ databases">
        <title>Caligus Genome Assembly.</title>
        <authorList>
            <person name="Gallardo-Escarate C."/>
        </authorList>
    </citation>
    <scope>NUCLEOTIDE SEQUENCE [LARGE SCALE GENOMIC DNA]</scope>
</reference>
<proteinExistence type="predicted"/>
<organism evidence="9 10">
    <name type="scientific">Caligus rogercresseyi</name>
    <name type="common">Sea louse</name>
    <dbReference type="NCBI Taxonomy" id="217165"/>
    <lineage>
        <taxon>Eukaryota</taxon>
        <taxon>Metazoa</taxon>
        <taxon>Ecdysozoa</taxon>
        <taxon>Arthropoda</taxon>
        <taxon>Crustacea</taxon>
        <taxon>Multicrustacea</taxon>
        <taxon>Hexanauplia</taxon>
        <taxon>Copepoda</taxon>
        <taxon>Siphonostomatoida</taxon>
        <taxon>Caligidae</taxon>
        <taxon>Caligus</taxon>
    </lineage>
</organism>
<keyword evidence="5" id="KW-0067">ATP-binding</keyword>
<dbReference type="EC" id="2.7.10.2" evidence="1"/>
<dbReference type="PROSITE" id="PS50011">
    <property type="entry name" value="PROTEIN_KINASE_DOM"/>
    <property type="match status" value="1"/>
</dbReference>
<dbReference type="SUPFAM" id="SSF56112">
    <property type="entry name" value="Protein kinase-like (PK-like)"/>
    <property type="match status" value="1"/>
</dbReference>
<sequence length="375" mass="41717">IPHQVAVKALSKEHMSNNTFEFMKEYELMQSIQHPAIVRLFGVVLDAPKIMLVTELAGLRSLLECLNEPSSRSTFTVSRLADFSIQIADGMRYLEEKRLIHRDLAARNILVFSKETVKISDFGLSRALGVGKDYYQTQFNANLKLPIAWCAPECINFLKFTSSSDVWAFATTLWEMFTYGFQPWAGLSGKQILEAIDEPHSRRLERPPYCPRDHYRIMNDCWAHDPQMRPSFASLFHYLGEAKPERVKAVTLSNEPGHLSYAVGDIMTVLDKEGALWKGCTDDGKVGLFAPSNTVAYIGNLPASSSSLPSSSTSFQRSSVRGSKNSLKKKISRDMISGPRGFVQHTGHVGVDGAYFGDVSGFHSGSVSSSKSPEF</sequence>
<protein>
    <recommendedName>
        <fullName evidence="1">non-specific protein-tyrosine kinase</fullName>
        <ecNumber evidence="1">2.7.10.2</ecNumber>
    </recommendedName>
</protein>
<feature type="domain" description="Protein kinase" evidence="8">
    <location>
        <begin position="1"/>
        <end position="239"/>
    </location>
</feature>
<gene>
    <name evidence="9" type="ORF">FKW44_003897</name>
</gene>
<dbReference type="Proteomes" id="UP000595437">
    <property type="component" value="Chromosome 2"/>
</dbReference>
<evidence type="ECO:0000256" key="2">
    <source>
        <dbReference type="ARBA" id="ARBA00022679"/>
    </source>
</evidence>
<feature type="non-terminal residue" evidence="9">
    <location>
        <position position="375"/>
    </location>
</feature>
<keyword evidence="10" id="KW-1185">Reference proteome</keyword>
<evidence type="ECO:0000259" key="8">
    <source>
        <dbReference type="PROSITE" id="PS50011"/>
    </source>
</evidence>
<dbReference type="Gene3D" id="1.10.510.10">
    <property type="entry name" value="Transferase(Phosphotransferase) domain 1"/>
    <property type="match status" value="1"/>
</dbReference>
<name>A0A7T8KMI8_CALRO</name>
<feature type="non-terminal residue" evidence="9">
    <location>
        <position position="1"/>
    </location>
</feature>
<evidence type="ECO:0000256" key="7">
    <source>
        <dbReference type="SAM" id="MobiDB-lite"/>
    </source>
</evidence>
<dbReference type="InterPro" id="IPR001245">
    <property type="entry name" value="Ser-Thr/Tyr_kinase_cat_dom"/>
</dbReference>
<dbReference type="InterPro" id="IPR011009">
    <property type="entry name" value="Kinase-like_dom_sf"/>
</dbReference>
<dbReference type="AlphaFoldDB" id="A0A7T8KMI8"/>
<dbReference type="InterPro" id="IPR050198">
    <property type="entry name" value="Non-receptor_tyrosine_kinases"/>
</dbReference>
<dbReference type="SUPFAM" id="SSF50044">
    <property type="entry name" value="SH3-domain"/>
    <property type="match status" value="1"/>
</dbReference>
<dbReference type="EMBL" id="CP045891">
    <property type="protein sequence ID" value="QQP58540.1"/>
    <property type="molecule type" value="Genomic_DNA"/>
</dbReference>
<feature type="region of interest" description="Disordered" evidence="7">
    <location>
        <begin position="304"/>
        <end position="329"/>
    </location>
</feature>
<dbReference type="InterPro" id="IPR000719">
    <property type="entry name" value="Prot_kinase_dom"/>
</dbReference>
<accession>A0A7T8KMI8</accession>
<dbReference type="OrthoDB" id="4062651at2759"/>
<dbReference type="Pfam" id="PF07714">
    <property type="entry name" value="PK_Tyr_Ser-Thr"/>
    <property type="match status" value="1"/>
</dbReference>
<evidence type="ECO:0000256" key="3">
    <source>
        <dbReference type="ARBA" id="ARBA00022741"/>
    </source>
</evidence>
<keyword evidence="3" id="KW-0547">Nucleotide-binding</keyword>
<evidence type="ECO:0000313" key="10">
    <source>
        <dbReference type="Proteomes" id="UP000595437"/>
    </source>
</evidence>
<evidence type="ECO:0000256" key="1">
    <source>
        <dbReference type="ARBA" id="ARBA00011903"/>
    </source>
</evidence>
<evidence type="ECO:0000256" key="6">
    <source>
        <dbReference type="ARBA" id="ARBA00023137"/>
    </source>
</evidence>
<dbReference type="PROSITE" id="PS00109">
    <property type="entry name" value="PROTEIN_KINASE_TYR"/>
    <property type="match status" value="1"/>
</dbReference>
<keyword evidence="4 9" id="KW-0418">Kinase</keyword>
<dbReference type="GO" id="GO:0005524">
    <property type="term" value="F:ATP binding"/>
    <property type="evidence" value="ECO:0007669"/>
    <property type="project" value="UniProtKB-KW"/>
</dbReference>
<evidence type="ECO:0000313" key="9">
    <source>
        <dbReference type="EMBL" id="QQP58540.1"/>
    </source>
</evidence>
<feature type="compositionally biased region" description="Low complexity" evidence="7">
    <location>
        <begin position="304"/>
        <end position="323"/>
    </location>
</feature>
<keyword evidence="6" id="KW-0829">Tyrosine-protein kinase</keyword>